<evidence type="ECO:0000313" key="2">
    <source>
        <dbReference type="Proteomes" id="UP001056120"/>
    </source>
</evidence>
<proteinExistence type="predicted"/>
<keyword evidence="2" id="KW-1185">Reference proteome</keyword>
<accession>A0ACB9HIK1</accession>
<gene>
    <name evidence="1" type="ORF">L1987_38285</name>
</gene>
<organism evidence="1 2">
    <name type="scientific">Smallanthus sonchifolius</name>
    <dbReference type="NCBI Taxonomy" id="185202"/>
    <lineage>
        <taxon>Eukaryota</taxon>
        <taxon>Viridiplantae</taxon>
        <taxon>Streptophyta</taxon>
        <taxon>Embryophyta</taxon>
        <taxon>Tracheophyta</taxon>
        <taxon>Spermatophyta</taxon>
        <taxon>Magnoliopsida</taxon>
        <taxon>eudicotyledons</taxon>
        <taxon>Gunneridae</taxon>
        <taxon>Pentapetalae</taxon>
        <taxon>asterids</taxon>
        <taxon>campanulids</taxon>
        <taxon>Asterales</taxon>
        <taxon>Asteraceae</taxon>
        <taxon>Asteroideae</taxon>
        <taxon>Heliantheae alliance</taxon>
        <taxon>Millerieae</taxon>
        <taxon>Smallanthus</taxon>
    </lineage>
</organism>
<evidence type="ECO:0000313" key="1">
    <source>
        <dbReference type="EMBL" id="KAI3795629.1"/>
    </source>
</evidence>
<name>A0ACB9HIK1_9ASTR</name>
<comment type="caution">
    <text evidence="1">The sequence shown here is derived from an EMBL/GenBank/DDBJ whole genome shotgun (WGS) entry which is preliminary data.</text>
</comment>
<dbReference type="Proteomes" id="UP001056120">
    <property type="component" value="Linkage Group LG12"/>
</dbReference>
<reference evidence="1 2" key="2">
    <citation type="journal article" date="2022" name="Mol. Ecol. Resour.">
        <title>The genomes of chicory, endive, great burdock and yacon provide insights into Asteraceae paleo-polyploidization history and plant inulin production.</title>
        <authorList>
            <person name="Fan W."/>
            <person name="Wang S."/>
            <person name="Wang H."/>
            <person name="Wang A."/>
            <person name="Jiang F."/>
            <person name="Liu H."/>
            <person name="Zhao H."/>
            <person name="Xu D."/>
            <person name="Zhang Y."/>
        </authorList>
    </citation>
    <scope>NUCLEOTIDE SEQUENCE [LARGE SCALE GENOMIC DNA]</scope>
    <source>
        <strain evidence="2">cv. Yunnan</strain>
        <tissue evidence="1">Leaves</tissue>
    </source>
</reference>
<protein>
    <submittedName>
        <fullName evidence="1">Uncharacterized protein</fullName>
    </submittedName>
</protein>
<sequence length="226" mass="23654">MRDYVTVKVDPQVPPGEVSISDITGTGDPAKKVSKISTRNSASIAALSVMKKLNIRSYGLSLVLEKNIPLGIGLGSSAASAAAATFAVNELFGSKLAKNDLVESADIALAIMGSFVLVRSNDTPSKLEFPSEEKLCFALAMPTPMHANSRAVYSDRIIDAVKKVALKAGALGCTISGAGPAIVAVADDKEKAREIGQEMVEAFKAEGDLKVVVYYRKPDRVGAGLA</sequence>
<reference evidence="2" key="1">
    <citation type="journal article" date="2022" name="Mol. Ecol. Resour.">
        <title>The genomes of chicory, endive, great burdock and yacon provide insights into Asteraceae palaeo-polyploidization history and plant inulin production.</title>
        <authorList>
            <person name="Fan W."/>
            <person name="Wang S."/>
            <person name="Wang H."/>
            <person name="Wang A."/>
            <person name="Jiang F."/>
            <person name="Liu H."/>
            <person name="Zhao H."/>
            <person name="Xu D."/>
            <person name="Zhang Y."/>
        </authorList>
    </citation>
    <scope>NUCLEOTIDE SEQUENCE [LARGE SCALE GENOMIC DNA]</scope>
    <source>
        <strain evidence="2">cv. Yunnan</strain>
    </source>
</reference>
<dbReference type="EMBL" id="CM042029">
    <property type="protein sequence ID" value="KAI3795629.1"/>
    <property type="molecule type" value="Genomic_DNA"/>
</dbReference>